<dbReference type="PANTHER" id="PTHR23316">
    <property type="entry name" value="IMPORTIN ALPHA"/>
    <property type="match status" value="1"/>
</dbReference>
<keyword evidence="3" id="KW-0677">Repeat</keyword>
<dbReference type="Proteomes" id="UP000224567">
    <property type="component" value="Unassembled WGS sequence"/>
</dbReference>
<dbReference type="PROSITE" id="PS50176">
    <property type="entry name" value="ARM_REPEAT"/>
    <property type="match status" value="1"/>
</dbReference>
<dbReference type="GO" id="GO:0005737">
    <property type="term" value="C:cytoplasm"/>
    <property type="evidence" value="ECO:0007669"/>
    <property type="project" value="InterPro"/>
</dbReference>
<reference evidence="9" key="2">
    <citation type="journal article" date="2017" name="J. Anim. Genet.">
        <title>Multiple reference genome sequences of hot pepper reveal the massive evolution of plant disease resistance genes by retroduplication.</title>
        <authorList>
            <person name="Kim S."/>
            <person name="Park J."/>
            <person name="Yeom S.-I."/>
            <person name="Kim Y.-M."/>
            <person name="Seo E."/>
            <person name="Kim K.-T."/>
            <person name="Kim M.-S."/>
            <person name="Lee J.M."/>
            <person name="Cheong K."/>
            <person name="Shin H.-S."/>
            <person name="Kim S.-B."/>
            <person name="Han K."/>
            <person name="Lee J."/>
            <person name="Park M."/>
            <person name="Lee H.-A."/>
            <person name="Lee H.-Y."/>
            <person name="Lee Y."/>
            <person name="Oh S."/>
            <person name="Lee J.H."/>
            <person name="Choi E."/>
            <person name="Choi E."/>
            <person name="Lee S.E."/>
            <person name="Jeon J."/>
            <person name="Kim H."/>
            <person name="Choi G."/>
            <person name="Song H."/>
            <person name="Lee J."/>
            <person name="Lee S.-C."/>
            <person name="Kwon J.-K."/>
            <person name="Lee H.-Y."/>
            <person name="Koo N."/>
            <person name="Hong Y."/>
            <person name="Kim R.W."/>
            <person name="Kang W.-H."/>
            <person name="Huh J.H."/>
            <person name="Kang B.-C."/>
            <person name="Yang T.-J."/>
            <person name="Lee Y.-H."/>
            <person name="Bennetzen J.L."/>
            <person name="Choi D."/>
        </authorList>
    </citation>
    <scope>NUCLEOTIDE SEQUENCE [LARGE SCALE GENOMIC DNA]</scope>
    <source>
        <strain evidence="9">cv. PBC81</strain>
    </source>
</reference>
<evidence type="ECO:0000313" key="9">
    <source>
        <dbReference type="Proteomes" id="UP000224567"/>
    </source>
</evidence>
<sequence length="486" mass="53060">MADEGLVSHKRDPIKSSVGNAAAQRRRQHAVTVGKERREALMRTKRLCRVRVSGDSDDASPDDNDMMIEEDQSILEAQTSSAVEELKLAVAHQGKGPTQKRVNALRELRRLLSRSEFPPVEAALQAGAIPLLVQCLSFGSPDEQLLEAAWCLTNIAAGKPEETKALLPALPLLVAHLGEKSSLHVVEQCAWALGNVAGEGEELRNVLLLQGALPALARMLLPNKKSTVRTAAWALSNLIKGPDPRAATELIKIDGIPDRIVRHLKKGDDELATEVAWVIVYLTALSNVATTILAKSDLVEVLVEILDMSTSLQLLIPIVTLFIINSRIFQEAAWVLSNIAAGSVEHKQLIYSSEAMPFLLDLLSTAAFDIKKEVAYVLGNICVAPAEGSGRPNVILDHLVNLVRGGCITGFLDLVRSADVEAARLGLQFIELVLRGMPNGEGPKLVEREDGIDAMERYQFHENEELRSMANELVDCYFGEEYGLDE</sequence>
<dbReference type="GO" id="GO:0061608">
    <property type="term" value="F:nuclear import signal receptor activity"/>
    <property type="evidence" value="ECO:0007669"/>
    <property type="project" value="InterPro"/>
</dbReference>
<feature type="repeat" description="ARM" evidence="6">
    <location>
        <begin position="211"/>
        <end position="238"/>
    </location>
</feature>
<dbReference type="Pfam" id="PF00514">
    <property type="entry name" value="Arm"/>
    <property type="match status" value="3"/>
</dbReference>
<keyword evidence="4 5" id="KW-0653">Protein transport</keyword>
<organism evidence="8 9">
    <name type="scientific">Capsicum baccatum</name>
    <name type="common">Peruvian pepper</name>
    <dbReference type="NCBI Taxonomy" id="33114"/>
    <lineage>
        <taxon>Eukaryota</taxon>
        <taxon>Viridiplantae</taxon>
        <taxon>Streptophyta</taxon>
        <taxon>Embryophyta</taxon>
        <taxon>Tracheophyta</taxon>
        <taxon>Spermatophyta</taxon>
        <taxon>Magnoliopsida</taxon>
        <taxon>eudicotyledons</taxon>
        <taxon>Gunneridae</taxon>
        <taxon>Pentapetalae</taxon>
        <taxon>asterids</taxon>
        <taxon>lamiids</taxon>
        <taxon>Solanales</taxon>
        <taxon>Solanaceae</taxon>
        <taxon>Solanoideae</taxon>
        <taxon>Capsiceae</taxon>
        <taxon>Capsicum</taxon>
    </lineage>
</organism>
<dbReference type="FunFam" id="1.25.10.10:FF:000222">
    <property type="entry name" value="Importin subunit alpha"/>
    <property type="match status" value="1"/>
</dbReference>
<accession>A0A2G2VTX5</accession>
<dbReference type="EMBL" id="MLFT02000010">
    <property type="protein sequence ID" value="PHT36428.1"/>
    <property type="molecule type" value="Genomic_DNA"/>
</dbReference>
<dbReference type="InterPro" id="IPR024931">
    <property type="entry name" value="Importin_alpha"/>
</dbReference>
<dbReference type="SUPFAM" id="SSF48371">
    <property type="entry name" value="ARM repeat"/>
    <property type="match status" value="1"/>
</dbReference>
<dbReference type="SMART" id="SM00185">
    <property type="entry name" value="ARM"/>
    <property type="match status" value="6"/>
</dbReference>
<dbReference type="InterPro" id="IPR011989">
    <property type="entry name" value="ARM-like"/>
</dbReference>
<comment type="similarity">
    <text evidence="1 5">Belongs to the importin alpha family.</text>
</comment>
<evidence type="ECO:0000256" key="7">
    <source>
        <dbReference type="SAM" id="MobiDB-lite"/>
    </source>
</evidence>
<gene>
    <name evidence="8" type="ORF">CQW23_24128</name>
</gene>
<dbReference type="InterPro" id="IPR000225">
    <property type="entry name" value="Armadillo"/>
</dbReference>
<evidence type="ECO:0000256" key="4">
    <source>
        <dbReference type="ARBA" id="ARBA00022927"/>
    </source>
</evidence>
<dbReference type="GO" id="GO:0006606">
    <property type="term" value="P:protein import into nucleus"/>
    <property type="evidence" value="ECO:0007669"/>
    <property type="project" value="InterPro"/>
</dbReference>
<dbReference type="OrthoDB" id="29145at2759"/>
<evidence type="ECO:0000256" key="1">
    <source>
        <dbReference type="ARBA" id="ARBA00010394"/>
    </source>
</evidence>
<dbReference type="Gene3D" id="1.25.10.10">
    <property type="entry name" value="Leucine-rich Repeat Variant"/>
    <property type="match status" value="1"/>
</dbReference>
<comment type="caution">
    <text evidence="8">The sequence shown here is derived from an EMBL/GenBank/DDBJ whole genome shotgun (WGS) entry which is preliminary data.</text>
</comment>
<evidence type="ECO:0000256" key="2">
    <source>
        <dbReference type="ARBA" id="ARBA00022448"/>
    </source>
</evidence>
<evidence type="ECO:0000256" key="3">
    <source>
        <dbReference type="ARBA" id="ARBA00022737"/>
    </source>
</evidence>
<proteinExistence type="inferred from homology"/>
<protein>
    <recommendedName>
        <fullName evidence="5">Importin subunit alpha</fullName>
    </recommendedName>
</protein>
<name>A0A2G2VTX5_CAPBA</name>
<evidence type="ECO:0000256" key="6">
    <source>
        <dbReference type="PROSITE-ProRule" id="PRU00259"/>
    </source>
</evidence>
<reference evidence="8 9" key="1">
    <citation type="journal article" date="2017" name="Genome Biol.">
        <title>New reference genome sequences of hot pepper reveal the massive evolution of plant disease-resistance genes by retroduplication.</title>
        <authorList>
            <person name="Kim S."/>
            <person name="Park J."/>
            <person name="Yeom S.I."/>
            <person name="Kim Y.M."/>
            <person name="Seo E."/>
            <person name="Kim K.T."/>
            <person name="Kim M.S."/>
            <person name="Lee J.M."/>
            <person name="Cheong K."/>
            <person name="Shin H.S."/>
            <person name="Kim S.B."/>
            <person name="Han K."/>
            <person name="Lee J."/>
            <person name="Park M."/>
            <person name="Lee H.A."/>
            <person name="Lee H.Y."/>
            <person name="Lee Y."/>
            <person name="Oh S."/>
            <person name="Lee J.H."/>
            <person name="Choi E."/>
            <person name="Choi E."/>
            <person name="Lee S.E."/>
            <person name="Jeon J."/>
            <person name="Kim H."/>
            <person name="Choi G."/>
            <person name="Song H."/>
            <person name="Lee J."/>
            <person name="Lee S.C."/>
            <person name="Kwon J.K."/>
            <person name="Lee H.Y."/>
            <person name="Koo N."/>
            <person name="Hong Y."/>
            <person name="Kim R.W."/>
            <person name="Kang W.H."/>
            <person name="Huh J.H."/>
            <person name="Kang B.C."/>
            <person name="Yang T.J."/>
            <person name="Lee Y.H."/>
            <person name="Bennetzen J.L."/>
            <person name="Choi D."/>
        </authorList>
    </citation>
    <scope>NUCLEOTIDE SEQUENCE [LARGE SCALE GENOMIC DNA]</scope>
    <source>
        <strain evidence="9">cv. PBC81</strain>
    </source>
</reference>
<dbReference type="PIRSF" id="PIRSF005673">
    <property type="entry name" value="Importin_alpha"/>
    <property type="match status" value="1"/>
</dbReference>
<evidence type="ECO:0000313" key="8">
    <source>
        <dbReference type="EMBL" id="PHT36428.1"/>
    </source>
</evidence>
<keyword evidence="9" id="KW-1185">Reference proteome</keyword>
<feature type="compositionally biased region" description="Basic and acidic residues" evidence="7">
    <location>
        <begin position="1"/>
        <end position="14"/>
    </location>
</feature>
<dbReference type="STRING" id="33114.A0A2G2VTX5"/>
<dbReference type="InterPro" id="IPR016024">
    <property type="entry name" value="ARM-type_fold"/>
</dbReference>
<feature type="region of interest" description="Disordered" evidence="7">
    <location>
        <begin position="1"/>
        <end position="28"/>
    </location>
</feature>
<keyword evidence="2 5" id="KW-0813">Transport</keyword>
<evidence type="ECO:0000256" key="5">
    <source>
        <dbReference type="PIRNR" id="PIRNR005673"/>
    </source>
</evidence>
<dbReference type="AlphaFoldDB" id="A0A2G2VTX5"/>